<dbReference type="Proteomes" id="UP001472677">
    <property type="component" value="Unassembled WGS sequence"/>
</dbReference>
<comment type="caution">
    <text evidence="1">The sequence shown here is derived from an EMBL/GenBank/DDBJ whole genome shotgun (WGS) entry which is preliminary data.</text>
</comment>
<organism evidence="1 2">
    <name type="scientific">Hibiscus sabdariffa</name>
    <name type="common">roselle</name>
    <dbReference type="NCBI Taxonomy" id="183260"/>
    <lineage>
        <taxon>Eukaryota</taxon>
        <taxon>Viridiplantae</taxon>
        <taxon>Streptophyta</taxon>
        <taxon>Embryophyta</taxon>
        <taxon>Tracheophyta</taxon>
        <taxon>Spermatophyta</taxon>
        <taxon>Magnoliopsida</taxon>
        <taxon>eudicotyledons</taxon>
        <taxon>Gunneridae</taxon>
        <taxon>Pentapetalae</taxon>
        <taxon>rosids</taxon>
        <taxon>malvids</taxon>
        <taxon>Malvales</taxon>
        <taxon>Malvaceae</taxon>
        <taxon>Malvoideae</taxon>
        <taxon>Hibiscus</taxon>
    </lineage>
</organism>
<keyword evidence="2" id="KW-1185">Reference proteome</keyword>
<sequence>METTQVGVGEQVNSSELNEAAMASHLGQVDTTVRDGQVSVQTNVRDKSVSVVLFEANQTIQVQSSITTMKKGTHAAVNIVEDGTTSQNTPSADDLRCKGGPNRLSKENQHRGIQLQKGTTQRSALKAVLKDWMTRELKKCGVDMCWGSMGWLRQHLSITSMVMGTHRLLRLL</sequence>
<name>A0ABR2ANL9_9ROSI</name>
<gene>
    <name evidence="1" type="ORF">V6N12_007920</name>
</gene>
<protein>
    <submittedName>
        <fullName evidence="1">Uncharacterized protein</fullName>
    </submittedName>
</protein>
<accession>A0ABR2ANL9</accession>
<dbReference type="EMBL" id="JBBPBM010000438">
    <property type="protein sequence ID" value="KAK8495392.1"/>
    <property type="molecule type" value="Genomic_DNA"/>
</dbReference>
<evidence type="ECO:0000313" key="2">
    <source>
        <dbReference type="Proteomes" id="UP001472677"/>
    </source>
</evidence>
<reference evidence="1 2" key="1">
    <citation type="journal article" date="2024" name="G3 (Bethesda)">
        <title>Genome assembly of Hibiscus sabdariffa L. provides insights into metabolisms of medicinal natural products.</title>
        <authorList>
            <person name="Kim T."/>
        </authorList>
    </citation>
    <scope>NUCLEOTIDE SEQUENCE [LARGE SCALE GENOMIC DNA]</scope>
    <source>
        <strain evidence="1">TK-2024</strain>
        <tissue evidence="1">Old leaves</tissue>
    </source>
</reference>
<proteinExistence type="predicted"/>
<evidence type="ECO:0000313" key="1">
    <source>
        <dbReference type="EMBL" id="KAK8495392.1"/>
    </source>
</evidence>